<evidence type="ECO:0000313" key="1">
    <source>
        <dbReference type="EMBL" id="MBX43757.1"/>
    </source>
</evidence>
<organism evidence="1">
    <name type="scientific">Rhizophora mucronata</name>
    <name type="common">Asiatic mangrove</name>
    <dbReference type="NCBI Taxonomy" id="61149"/>
    <lineage>
        <taxon>Eukaryota</taxon>
        <taxon>Viridiplantae</taxon>
        <taxon>Streptophyta</taxon>
        <taxon>Embryophyta</taxon>
        <taxon>Tracheophyta</taxon>
        <taxon>Spermatophyta</taxon>
        <taxon>Magnoliopsida</taxon>
        <taxon>eudicotyledons</taxon>
        <taxon>Gunneridae</taxon>
        <taxon>Pentapetalae</taxon>
        <taxon>rosids</taxon>
        <taxon>fabids</taxon>
        <taxon>Malpighiales</taxon>
        <taxon>Rhizophoraceae</taxon>
        <taxon>Rhizophora</taxon>
    </lineage>
</organism>
<name>A0A2P2NMN8_RHIMU</name>
<sequence>MFRPWHYIYIYMRALRFRSSINHKSLLQVNNLQNRLLQW</sequence>
<accession>A0A2P2NMN8</accession>
<dbReference type="AlphaFoldDB" id="A0A2P2NMN8"/>
<reference evidence="1" key="1">
    <citation type="submission" date="2018-02" db="EMBL/GenBank/DDBJ databases">
        <title>Rhizophora mucronata_Transcriptome.</title>
        <authorList>
            <person name="Meera S.P."/>
            <person name="Sreeshan A."/>
            <person name="Augustine A."/>
        </authorList>
    </citation>
    <scope>NUCLEOTIDE SEQUENCE</scope>
    <source>
        <tissue evidence="1">Leaf</tissue>
    </source>
</reference>
<proteinExistence type="predicted"/>
<protein>
    <submittedName>
        <fullName evidence="1">Uncharacterized protein</fullName>
    </submittedName>
</protein>
<dbReference type="EMBL" id="GGEC01063273">
    <property type="protein sequence ID" value="MBX43757.1"/>
    <property type="molecule type" value="Transcribed_RNA"/>
</dbReference>